<feature type="chain" id="PRO_5008892308" evidence="2">
    <location>
        <begin position="30"/>
        <end position="461"/>
    </location>
</feature>
<accession>A0A1C7ZA23</accession>
<gene>
    <name evidence="3" type="ORF">AFK24_01940</name>
</gene>
<reference evidence="3 4" key="1">
    <citation type="submission" date="2015-07" db="EMBL/GenBank/DDBJ databases">
        <title>Draft genome sequence of a diazotrophic, plant growth-promoting rhizobacterium of the Pseudomonas syringae complex.</title>
        <authorList>
            <person name="Patten C.L."/>
            <person name="Jeong H."/>
        </authorList>
    </citation>
    <scope>NUCLEOTIDE SEQUENCE [LARGE SCALE GENOMIC DNA]</scope>
    <source>
        <strain evidence="3 4">GR12-2</strain>
    </source>
</reference>
<evidence type="ECO:0000313" key="4">
    <source>
        <dbReference type="Proteomes" id="UP000093104"/>
    </source>
</evidence>
<keyword evidence="1" id="KW-0472">Membrane</keyword>
<evidence type="ECO:0000256" key="2">
    <source>
        <dbReference type="SAM" id="SignalP"/>
    </source>
</evidence>
<evidence type="ECO:0000256" key="1">
    <source>
        <dbReference type="SAM" id="Phobius"/>
    </source>
</evidence>
<organism evidence="3 4">
    <name type="scientific">Pseudomonas syringae</name>
    <dbReference type="NCBI Taxonomy" id="317"/>
    <lineage>
        <taxon>Bacteria</taxon>
        <taxon>Pseudomonadati</taxon>
        <taxon>Pseudomonadota</taxon>
        <taxon>Gammaproteobacteria</taxon>
        <taxon>Pseudomonadales</taxon>
        <taxon>Pseudomonadaceae</taxon>
        <taxon>Pseudomonas</taxon>
    </lineage>
</organism>
<sequence>MRIAFVSRQLLFKTVVFGAALLAATLASAQENLSDFASQTPLKLTGEGPWYRVDLPLTVQLNSRQNSLGDLRVFNSEGQLQAYALTESPATKHADQPSTAVKWFPLYSAADNTETAPGIRVQRTASGTVIEVQPQSDIEAGEEVLRGWLLDTSAIKAPLEQLIIDWGTEHEGFQRFSIEASDDLQHWKAWGDGQVARLSFADELVEQREVALPGRSARYLRLLWNAPQTAPNLTSAQLLSANTERPELPLTWSSPVSGKVEKPGEYVWQLPSGLPVERLKFDIAQANSLAPGTLFGRRSDQDAWQPVSSGLLYRLTQNGQDVVQDELLLSGQIVRQLKLEVDERGGGLGNEAPQVRFAVRATQVVFLARGNGPFTLAVGNPAAKAANLPLSTLIPDYSVQKMNSLGKAEPAGAPVIAAAQPEPAPASIDWKRVGLWAVLVFGVIFLGWMALSTLRAATPKT</sequence>
<name>A0A1C7ZA23_PSESX</name>
<evidence type="ECO:0000313" key="3">
    <source>
        <dbReference type="EMBL" id="OCR26912.1"/>
    </source>
</evidence>
<dbReference type="AlphaFoldDB" id="A0A1C7ZA23"/>
<dbReference type="OrthoDB" id="5405606at2"/>
<keyword evidence="1" id="KW-0812">Transmembrane</keyword>
<protein>
    <submittedName>
        <fullName evidence="3">Membrane protein</fullName>
    </submittedName>
</protein>
<feature type="signal peptide" evidence="2">
    <location>
        <begin position="1"/>
        <end position="29"/>
    </location>
</feature>
<dbReference type="InterPro" id="IPR025060">
    <property type="entry name" value="DUF3999"/>
</dbReference>
<comment type="caution">
    <text evidence="3">The sequence shown here is derived from an EMBL/GenBank/DDBJ whole genome shotgun (WGS) entry which is preliminary data.</text>
</comment>
<dbReference type="PATRIC" id="fig|317.243.peg.5884"/>
<dbReference type="EMBL" id="LGSI01000005">
    <property type="protein sequence ID" value="OCR26912.1"/>
    <property type="molecule type" value="Genomic_DNA"/>
</dbReference>
<feature type="transmembrane region" description="Helical" evidence="1">
    <location>
        <begin position="433"/>
        <end position="451"/>
    </location>
</feature>
<keyword evidence="1" id="KW-1133">Transmembrane helix</keyword>
<keyword evidence="2" id="KW-0732">Signal</keyword>
<dbReference type="Proteomes" id="UP000093104">
    <property type="component" value="Unassembled WGS sequence"/>
</dbReference>
<dbReference type="Pfam" id="PF13163">
    <property type="entry name" value="DUF3999"/>
    <property type="match status" value="1"/>
</dbReference>
<proteinExistence type="predicted"/>
<dbReference type="RefSeq" id="WP_065831634.1">
    <property type="nucleotide sequence ID" value="NZ_LGSI01000005.1"/>
</dbReference>